<protein>
    <submittedName>
        <fullName evidence="10">Flotillin family protein</fullName>
    </submittedName>
</protein>
<dbReference type="Gene3D" id="3.30.479.30">
    <property type="entry name" value="Band 7 domain"/>
    <property type="match status" value="1"/>
</dbReference>
<reference evidence="11" key="1">
    <citation type="journal article" date="2019" name="Int. J. Syst. Evol. Microbiol.">
        <title>The Global Catalogue of Microorganisms (GCM) 10K type strain sequencing project: providing services to taxonomists for standard genome sequencing and annotation.</title>
        <authorList>
            <consortium name="The Broad Institute Genomics Platform"/>
            <consortium name="The Broad Institute Genome Sequencing Center for Infectious Disease"/>
            <person name="Wu L."/>
            <person name="Ma J."/>
        </authorList>
    </citation>
    <scope>NUCLEOTIDE SEQUENCE [LARGE SCALE GENOMIC DNA]</scope>
    <source>
        <strain evidence="11">CECT 8472</strain>
    </source>
</reference>
<evidence type="ECO:0000256" key="4">
    <source>
        <dbReference type="ARBA" id="ARBA00022475"/>
    </source>
</evidence>
<proteinExistence type="inferred from homology"/>
<evidence type="ECO:0000256" key="8">
    <source>
        <dbReference type="SAM" id="Phobius"/>
    </source>
</evidence>
<name>A0ABV8UIP1_9PROT</name>
<dbReference type="Pfam" id="PF01145">
    <property type="entry name" value="Band_7"/>
    <property type="match status" value="1"/>
</dbReference>
<gene>
    <name evidence="10" type="ORF">ACFOW6_02075</name>
</gene>
<evidence type="ECO:0000256" key="2">
    <source>
        <dbReference type="ARBA" id="ARBA00004236"/>
    </source>
</evidence>
<dbReference type="InterPro" id="IPR027705">
    <property type="entry name" value="Flotillin_fam"/>
</dbReference>
<comment type="similarity">
    <text evidence="3">Belongs to the band 7/mec-2 family. Flotillin subfamily.</text>
</comment>
<keyword evidence="8" id="KW-0812">Transmembrane</keyword>
<dbReference type="PANTHER" id="PTHR13806">
    <property type="entry name" value="FLOTILLIN-RELATED"/>
    <property type="match status" value="1"/>
</dbReference>
<dbReference type="CDD" id="cd03399">
    <property type="entry name" value="SPFH_flotillin"/>
    <property type="match status" value="1"/>
</dbReference>
<keyword evidence="6" id="KW-0175">Coiled coil</keyword>
<sequence length="566" mass="63351">MSGAALGWTVLGIIVLIAVIVGVVYLLNWLYRRSTKETAFVRTGLGGEKVVKDGGAFVLPIVHEVIPVNMNTLRLEIKRGQDRALITKNRMRVDVVTEFYVRVQPTHEAIAIAAQSLGRRTMNPDALKELVEGKFIDALRWVAAEFTMEELHEKRGDYVKRVKTAVAEDLQRSGLELEALSLTGMDQTNMEYFNPSNAFDAEGLTRLTEEIERRKKLRNDIEQDTMIEIRNKNLETERYSLQIDRDTEYARLEQQRDIESRKAAQQAEVARERAQRERESEESQISSRLEIERARIASDRALDQERIGREQETQRLEVERRKALEMAEQDKAIELAEKSKAQSEAQAAAELARAKAVEAEEKVFTAREKEQAERRKAIELVLAAQEAEREGIRLRSTAEAEKQASVDRAEATRTTAEGEAEADKIRALAAKLRYETEAEGKRQMNEAQNVLSPESRKSEMRMHLIDRLDAIIRESVKPMEKIEGIKVLQLDGFGGFPGGAGGSGGGGEGHNGLPDNLVNSALRYRAHGPLVDSLLKEIGIQGGDIQKLVGGAAEEDDEDSSGKEQP</sequence>
<dbReference type="InterPro" id="IPR036013">
    <property type="entry name" value="Band_7/SPFH_dom_sf"/>
</dbReference>
<keyword evidence="8" id="KW-1133">Transmembrane helix</keyword>
<accession>A0ABV8UIP1</accession>
<feature type="compositionally biased region" description="Basic and acidic residues" evidence="7">
    <location>
        <begin position="269"/>
        <end position="281"/>
    </location>
</feature>
<dbReference type="Proteomes" id="UP001595799">
    <property type="component" value="Unassembled WGS sequence"/>
</dbReference>
<evidence type="ECO:0000256" key="5">
    <source>
        <dbReference type="ARBA" id="ARBA00023136"/>
    </source>
</evidence>
<dbReference type="Pfam" id="PF15975">
    <property type="entry name" value="Flot"/>
    <property type="match status" value="1"/>
</dbReference>
<organism evidence="10 11">
    <name type="scientific">Fodinicurvata halophila</name>
    <dbReference type="NCBI Taxonomy" id="1419723"/>
    <lineage>
        <taxon>Bacteria</taxon>
        <taxon>Pseudomonadati</taxon>
        <taxon>Pseudomonadota</taxon>
        <taxon>Alphaproteobacteria</taxon>
        <taxon>Rhodospirillales</taxon>
        <taxon>Rhodovibrionaceae</taxon>
        <taxon>Fodinicurvata</taxon>
    </lineage>
</organism>
<dbReference type="RefSeq" id="WP_382420650.1">
    <property type="nucleotide sequence ID" value="NZ_JBHSCW010000001.1"/>
</dbReference>
<evidence type="ECO:0000313" key="10">
    <source>
        <dbReference type="EMBL" id="MFC4350323.1"/>
    </source>
</evidence>
<dbReference type="PANTHER" id="PTHR13806:SF31">
    <property type="entry name" value="FLOTILLIN-LIKE PROTEIN 1-RELATED"/>
    <property type="match status" value="1"/>
</dbReference>
<keyword evidence="4" id="KW-1003">Cell membrane</keyword>
<keyword evidence="5 8" id="KW-0472">Membrane</keyword>
<evidence type="ECO:0000256" key="3">
    <source>
        <dbReference type="ARBA" id="ARBA00007161"/>
    </source>
</evidence>
<evidence type="ECO:0000256" key="6">
    <source>
        <dbReference type="SAM" id="Coils"/>
    </source>
</evidence>
<dbReference type="SMART" id="SM00244">
    <property type="entry name" value="PHB"/>
    <property type="match status" value="1"/>
</dbReference>
<evidence type="ECO:0000256" key="7">
    <source>
        <dbReference type="SAM" id="MobiDB-lite"/>
    </source>
</evidence>
<keyword evidence="11" id="KW-1185">Reference proteome</keyword>
<feature type="coiled-coil region" evidence="6">
    <location>
        <begin position="324"/>
        <end position="362"/>
    </location>
</feature>
<comment type="caution">
    <text evidence="10">The sequence shown here is derived from an EMBL/GenBank/DDBJ whole genome shotgun (WGS) entry which is preliminary data.</text>
</comment>
<dbReference type="InterPro" id="IPR031905">
    <property type="entry name" value="Flotillin_C"/>
</dbReference>
<dbReference type="SUPFAM" id="SSF117892">
    <property type="entry name" value="Band 7/SPFH domain"/>
    <property type="match status" value="1"/>
</dbReference>
<evidence type="ECO:0000256" key="1">
    <source>
        <dbReference type="ARBA" id="ARBA00004167"/>
    </source>
</evidence>
<feature type="domain" description="Band 7" evidence="9">
    <location>
        <begin position="28"/>
        <end position="197"/>
    </location>
</feature>
<dbReference type="EMBL" id="JBHSCW010000001">
    <property type="protein sequence ID" value="MFC4350323.1"/>
    <property type="molecule type" value="Genomic_DNA"/>
</dbReference>
<comment type="subcellular location">
    <subcellularLocation>
        <location evidence="2">Cell membrane</location>
    </subcellularLocation>
    <subcellularLocation>
        <location evidence="1">Membrane</location>
        <topology evidence="1">Single-pass membrane protein</topology>
    </subcellularLocation>
</comment>
<feature type="region of interest" description="Disordered" evidence="7">
    <location>
        <begin position="393"/>
        <end position="422"/>
    </location>
</feature>
<feature type="transmembrane region" description="Helical" evidence="8">
    <location>
        <begin position="6"/>
        <end position="27"/>
    </location>
</feature>
<feature type="compositionally biased region" description="Basic and acidic residues" evidence="7">
    <location>
        <begin position="393"/>
        <end position="411"/>
    </location>
</feature>
<evidence type="ECO:0000259" key="9">
    <source>
        <dbReference type="SMART" id="SM00244"/>
    </source>
</evidence>
<evidence type="ECO:0000313" key="11">
    <source>
        <dbReference type="Proteomes" id="UP001595799"/>
    </source>
</evidence>
<dbReference type="InterPro" id="IPR001107">
    <property type="entry name" value="Band_7"/>
</dbReference>
<feature type="region of interest" description="Disordered" evidence="7">
    <location>
        <begin position="256"/>
        <end position="286"/>
    </location>
</feature>